<accession>A0A8H9GGK6</accession>
<dbReference type="AlphaFoldDB" id="A0A8H9GGK6"/>
<proteinExistence type="predicted"/>
<gene>
    <name evidence="1" type="ORF">GCM10010102_13370</name>
</gene>
<reference evidence="1" key="2">
    <citation type="submission" date="2020-09" db="EMBL/GenBank/DDBJ databases">
        <authorList>
            <person name="Sun Q."/>
            <person name="Ohkuma M."/>
        </authorList>
    </citation>
    <scope>NUCLEOTIDE SEQUENCE</scope>
    <source>
        <strain evidence="1">JCM 3051</strain>
    </source>
</reference>
<keyword evidence="2" id="KW-1185">Reference proteome</keyword>
<evidence type="ECO:0000313" key="1">
    <source>
        <dbReference type="EMBL" id="GGM19143.1"/>
    </source>
</evidence>
<evidence type="ECO:0000313" key="2">
    <source>
        <dbReference type="Proteomes" id="UP000655589"/>
    </source>
</evidence>
<dbReference type="Proteomes" id="UP000655589">
    <property type="component" value="Unassembled WGS sequence"/>
</dbReference>
<sequence>MAETAARAMVRAPRAAVARRDTVNSLIFGWCWSVCTGSDPRHILVLPGGCPRIARTVKCPVRAW</sequence>
<comment type="caution">
    <text evidence="1">The sequence shown here is derived from an EMBL/GenBank/DDBJ whole genome shotgun (WGS) entry which is preliminary data.</text>
</comment>
<name>A0A8H9GGK6_9MICO</name>
<dbReference type="EMBL" id="BMPT01000004">
    <property type="protein sequence ID" value="GGM19143.1"/>
    <property type="molecule type" value="Genomic_DNA"/>
</dbReference>
<organism evidence="1 2">
    <name type="scientific">Promicromonospora citrea</name>
    <dbReference type="NCBI Taxonomy" id="43677"/>
    <lineage>
        <taxon>Bacteria</taxon>
        <taxon>Bacillati</taxon>
        <taxon>Actinomycetota</taxon>
        <taxon>Actinomycetes</taxon>
        <taxon>Micrococcales</taxon>
        <taxon>Promicromonosporaceae</taxon>
        <taxon>Promicromonospora</taxon>
    </lineage>
</organism>
<protein>
    <submittedName>
        <fullName evidence="1">Uncharacterized protein</fullName>
    </submittedName>
</protein>
<reference evidence="1" key="1">
    <citation type="journal article" date="2014" name="Int. J. Syst. Evol. Microbiol.">
        <title>Complete genome sequence of Corynebacterium casei LMG S-19264T (=DSM 44701T), isolated from a smear-ripened cheese.</title>
        <authorList>
            <consortium name="US DOE Joint Genome Institute (JGI-PGF)"/>
            <person name="Walter F."/>
            <person name="Albersmeier A."/>
            <person name="Kalinowski J."/>
            <person name="Ruckert C."/>
        </authorList>
    </citation>
    <scope>NUCLEOTIDE SEQUENCE</scope>
    <source>
        <strain evidence="1">JCM 3051</strain>
    </source>
</reference>